<dbReference type="AlphaFoldDB" id="A0A382XMZ1"/>
<proteinExistence type="predicted"/>
<evidence type="ECO:0000313" key="1">
    <source>
        <dbReference type="EMBL" id="SVD72492.1"/>
    </source>
</evidence>
<accession>A0A382XMZ1</accession>
<dbReference type="EMBL" id="UINC01169115">
    <property type="protein sequence ID" value="SVD72492.1"/>
    <property type="molecule type" value="Genomic_DNA"/>
</dbReference>
<name>A0A382XMZ1_9ZZZZ</name>
<sequence length="91" mass="10147">MLEIISIISLFVGTEIASGIMAFKTPVPKWDRECKNKCGAHGYRWGSLGGYCTNCKHTENVGCKCILEGCDKIYWSKTMAEKKIANKRGRA</sequence>
<reference evidence="1" key="1">
    <citation type="submission" date="2018-05" db="EMBL/GenBank/DDBJ databases">
        <authorList>
            <person name="Lanie J.A."/>
            <person name="Ng W.-L."/>
            <person name="Kazmierczak K.M."/>
            <person name="Andrzejewski T.M."/>
            <person name="Davidsen T.M."/>
            <person name="Wayne K.J."/>
            <person name="Tettelin H."/>
            <person name="Glass J.I."/>
            <person name="Rusch D."/>
            <person name="Podicherti R."/>
            <person name="Tsui H.-C.T."/>
            <person name="Winkler M.E."/>
        </authorList>
    </citation>
    <scope>NUCLEOTIDE SEQUENCE</scope>
</reference>
<gene>
    <name evidence="1" type="ORF">METZ01_LOCUS425346</name>
</gene>
<protein>
    <submittedName>
        <fullName evidence="1">Uncharacterized protein</fullName>
    </submittedName>
</protein>
<organism evidence="1">
    <name type="scientific">marine metagenome</name>
    <dbReference type="NCBI Taxonomy" id="408172"/>
    <lineage>
        <taxon>unclassified sequences</taxon>
        <taxon>metagenomes</taxon>
        <taxon>ecological metagenomes</taxon>
    </lineage>
</organism>